<dbReference type="PANTHER" id="PTHR11088:SF60">
    <property type="entry name" value="TRNA DIMETHYLALLYLTRANSFERASE"/>
    <property type="match status" value="1"/>
</dbReference>
<keyword evidence="5 10" id="KW-0819">tRNA processing</keyword>
<dbReference type="Proteomes" id="UP000178184">
    <property type="component" value="Unassembled WGS sequence"/>
</dbReference>
<comment type="similarity">
    <text evidence="3 10 13">Belongs to the IPP transferase family.</text>
</comment>
<dbReference type="EMBL" id="MFUO01000036">
    <property type="protein sequence ID" value="OGI83149.1"/>
    <property type="molecule type" value="Genomic_DNA"/>
</dbReference>
<evidence type="ECO:0000256" key="2">
    <source>
        <dbReference type="ARBA" id="ARBA00003213"/>
    </source>
</evidence>
<evidence type="ECO:0000313" key="15">
    <source>
        <dbReference type="Proteomes" id="UP000178184"/>
    </source>
</evidence>
<evidence type="ECO:0000256" key="12">
    <source>
        <dbReference type="RuleBase" id="RU003784"/>
    </source>
</evidence>
<reference evidence="14 15" key="1">
    <citation type="journal article" date="2016" name="Nat. Commun.">
        <title>Thousands of microbial genomes shed light on interconnected biogeochemical processes in an aquifer system.</title>
        <authorList>
            <person name="Anantharaman K."/>
            <person name="Brown C.T."/>
            <person name="Hug L.A."/>
            <person name="Sharon I."/>
            <person name="Castelle C.J."/>
            <person name="Probst A.J."/>
            <person name="Thomas B.C."/>
            <person name="Singh A."/>
            <person name="Wilkins M.J."/>
            <person name="Karaoz U."/>
            <person name="Brodie E.L."/>
            <person name="Williams K.H."/>
            <person name="Hubbard S.S."/>
            <person name="Banfield J.F."/>
        </authorList>
    </citation>
    <scope>NUCLEOTIDE SEQUENCE [LARGE SCALE GENOMIC DNA]</scope>
</reference>
<dbReference type="SUPFAM" id="SSF52540">
    <property type="entry name" value="P-loop containing nucleoside triphosphate hydrolases"/>
    <property type="match status" value="1"/>
</dbReference>
<dbReference type="InterPro" id="IPR018022">
    <property type="entry name" value="IPT"/>
</dbReference>
<comment type="function">
    <text evidence="2 10 12">Catalyzes the transfer of a dimethylallyl group onto the adenine at position 37 in tRNAs that read codons beginning with uridine, leading to the formation of N6-(dimethylallyl)adenosine (i(6)A).</text>
</comment>
<evidence type="ECO:0000256" key="4">
    <source>
        <dbReference type="ARBA" id="ARBA00022679"/>
    </source>
</evidence>
<keyword evidence="4 10" id="KW-0808">Transferase</keyword>
<comment type="caution">
    <text evidence="10">Lacks conserved residue(s) required for the propagation of feature annotation.</text>
</comment>
<feature type="site" description="Interaction with substrate tRNA" evidence="10">
    <location>
        <position position="113"/>
    </location>
</feature>
<organism evidence="14 15">
    <name type="scientific">Candidatus Nomurabacteria bacterium RIFCSPLOWO2_01_FULL_33_17</name>
    <dbReference type="NCBI Taxonomy" id="1801764"/>
    <lineage>
        <taxon>Bacteria</taxon>
        <taxon>Candidatus Nomuraibacteriota</taxon>
    </lineage>
</organism>
<feature type="binding site" evidence="10">
    <location>
        <begin position="9"/>
        <end position="16"/>
    </location>
    <ligand>
        <name>ATP</name>
        <dbReference type="ChEBI" id="CHEBI:30616"/>
    </ligand>
</feature>
<dbReference type="GO" id="GO:0052381">
    <property type="term" value="F:tRNA dimethylallyltransferase activity"/>
    <property type="evidence" value="ECO:0007669"/>
    <property type="project" value="UniProtKB-UniRule"/>
</dbReference>
<dbReference type="Pfam" id="PF01715">
    <property type="entry name" value="IPPT"/>
    <property type="match status" value="1"/>
</dbReference>
<dbReference type="InterPro" id="IPR027417">
    <property type="entry name" value="P-loop_NTPase"/>
</dbReference>
<dbReference type="STRING" id="1801764.A2903_02030"/>
<evidence type="ECO:0000256" key="13">
    <source>
        <dbReference type="RuleBase" id="RU003785"/>
    </source>
</evidence>
<proteinExistence type="inferred from homology"/>
<evidence type="ECO:0000256" key="10">
    <source>
        <dbReference type="HAMAP-Rule" id="MF_00185"/>
    </source>
</evidence>
<dbReference type="AlphaFoldDB" id="A0A1F6WMP4"/>
<dbReference type="NCBIfam" id="TIGR00174">
    <property type="entry name" value="miaA"/>
    <property type="match status" value="1"/>
</dbReference>
<keyword evidence="7 10" id="KW-0067">ATP-binding</keyword>
<protein>
    <recommendedName>
        <fullName evidence="10">tRNA dimethylallyltransferase</fullName>
        <ecNumber evidence="10">2.5.1.75</ecNumber>
    </recommendedName>
    <alternativeName>
        <fullName evidence="10">Dimethylallyl diphosphate:tRNA dimethylallyltransferase</fullName>
        <shortName evidence="10">DMAPP:tRNA dimethylallyltransferase</shortName>
        <shortName evidence="10">DMATase</shortName>
    </alternativeName>
    <alternativeName>
        <fullName evidence="10">Isopentenyl-diphosphate:tRNA isopentenyltransferase</fullName>
        <shortName evidence="10">IPP transferase</shortName>
        <shortName evidence="10">IPPT</shortName>
        <shortName evidence="10">IPTase</shortName>
    </alternativeName>
</protein>
<dbReference type="Gene3D" id="1.10.20.140">
    <property type="match status" value="1"/>
</dbReference>
<evidence type="ECO:0000256" key="3">
    <source>
        <dbReference type="ARBA" id="ARBA00005842"/>
    </source>
</evidence>
<evidence type="ECO:0000256" key="7">
    <source>
        <dbReference type="ARBA" id="ARBA00022840"/>
    </source>
</evidence>
<evidence type="ECO:0000256" key="6">
    <source>
        <dbReference type="ARBA" id="ARBA00022741"/>
    </source>
</evidence>
<feature type="site" description="Interaction with substrate tRNA" evidence="10">
    <location>
        <position position="136"/>
    </location>
</feature>
<keyword evidence="8 10" id="KW-0460">Magnesium</keyword>
<gene>
    <name evidence="10" type="primary">miaA</name>
    <name evidence="14" type="ORF">A2903_02030</name>
</gene>
<keyword evidence="6 10" id="KW-0547">Nucleotide-binding</keyword>
<dbReference type="GO" id="GO:0006400">
    <property type="term" value="P:tRNA modification"/>
    <property type="evidence" value="ECO:0007669"/>
    <property type="project" value="TreeGrafter"/>
</dbReference>
<comment type="catalytic activity">
    <reaction evidence="9 10 11">
        <text>adenosine(37) in tRNA + dimethylallyl diphosphate = N(6)-dimethylallyladenosine(37) in tRNA + diphosphate</text>
        <dbReference type="Rhea" id="RHEA:26482"/>
        <dbReference type="Rhea" id="RHEA-COMP:10162"/>
        <dbReference type="Rhea" id="RHEA-COMP:10375"/>
        <dbReference type="ChEBI" id="CHEBI:33019"/>
        <dbReference type="ChEBI" id="CHEBI:57623"/>
        <dbReference type="ChEBI" id="CHEBI:74411"/>
        <dbReference type="ChEBI" id="CHEBI:74415"/>
        <dbReference type="EC" id="2.5.1.75"/>
    </reaction>
</comment>
<evidence type="ECO:0000256" key="1">
    <source>
        <dbReference type="ARBA" id="ARBA00001946"/>
    </source>
</evidence>
<evidence type="ECO:0000256" key="11">
    <source>
        <dbReference type="RuleBase" id="RU003783"/>
    </source>
</evidence>
<evidence type="ECO:0000256" key="8">
    <source>
        <dbReference type="ARBA" id="ARBA00022842"/>
    </source>
</evidence>
<dbReference type="PANTHER" id="PTHR11088">
    <property type="entry name" value="TRNA DIMETHYLALLYLTRANSFERASE"/>
    <property type="match status" value="1"/>
</dbReference>
<dbReference type="InterPro" id="IPR039657">
    <property type="entry name" value="Dimethylallyltransferase"/>
</dbReference>
<feature type="region of interest" description="Interaction with substrate tRNA" evidence="10">
    <location>
        <begin position="47"/>
        <end position="50"/>
    </location>
</feature>
<evidence type="ECO:0000256" key="5">
    <source>
        <dbReference type="ARBA" id="ARBA00022694"/>
    </source>
</evidence>
<comment type="subunit">
    <text evidence="10">Monomer.</text>
</comment>
<comment type="cofactor">
    <cofactor evidence="1 10">
        <name>Mg(2+)</name>
        <dbReference type="ChEBI" id="CHEBI:18420"/>
    </cofactor>
</comment>
<evidence type="ECO:0000256" key="9">
    <source>
        <dbReference type="ARBA" id="ARBA00049563"/>
    </source>
</evidence>
<sequence>MNKVIVICGQTSTGKSDFAVSLAKWFSTPSVLKDISPLAGGEIVSADSRQVYIGLDIGSGKITEKEMKGIPHHMLSIVNPNKVFNVNDYKKLANKKIKEIIKRGNLPIICGGTGFYIDAIINDSVFPKVPPNLKLRLELENKTTTELFKILKKLDKTRAENIDKNNPVRLIRAIEIATALGSVPPTTHKSDLWPKYKVLKIGLMLPDEVLKERIYKRIIKRIKMGMIDEVKTLNNKGLSWARMEDLGLEYRYISQYLQGLMTKSEMLEKLNTESWHYAKRQKTWFKRDKSTIWLNPLDKKETSEVYKKIKEFLES</sequence>
<comment type="caution">
    <text evidence="14">The sequence shown here is derived from an EMBL/GenBank/DDBJ whole genome shotgun (WGS) entry which is preliminary data.</text>
</comment>
<dbReference type="EC" id="2.5.1.75" evidence="10"/>
<feature type="binding site" evidence="10">
    <location>
        <begin position="11"/>
        <end position="16"/>
    </location>
    <ligand>
        <name>substrate</name>
    </ligand>
</feature>
<dbReference type="Gene3D" id="3.40.50.300">
    <property type="entry name" value="P-loop containing nucleotide triphosphate hydrolases"/>
    <property type="match status" value="1"/>
</dbReference>
<name>A0A1F6WMP4_9BACT</name>
<evidence type="ECO:0000313" key="14">
    <source>
        <dbReference type="EMBL" id="OGI83149.1"/>
    </source>
</evidence>
<accession>A0A1F6WMP4</accession>
<dbReference type="HAMAP" id="MF_00185">
    <property type="entry name" value="IPP_trans"/>
    <property type="match status" value="1"/>
</dbReference>
<dbReference type="GO" id="GO:0005524">
    <property type="term" value="F:ATP binding"/>
    <property type="evidence" value="ECO:0007669"/>
    <property type="project" value="UniProtKB-UniRule"/>
</dbReference>